<evidence type="ECO:0000313" key="3">
    <source>
        <dbReference type="Proteomes" id="UP000192578"/>
    </source>
</evidence>
<evidence type="ECO:0000313" key="2">
    <source>
        <dbReference type="EMBL" id="OQV13619.1"/>
    </source>
</evidence>
<protein>
    <submittedName>
        <fullName evidence="2">Uncharacterized protein</fullName>
    </submittedName>
</protein>
<organism evidence="2 3">
    <name type="scientific">Hypsibius exemplaris</name>
    <name type="common">Freshwater tardigrade</name>
    <dbReference type="NCBI Taxonomy" id="2072580"/>
    <lineage>
        <taxon>Eukaryota</taxon>
        <taxon>Metazoa</taxon>
        <taxon>Ecdysozoa</taxon>
        <taxon>Tardigrada</taxon>
        <taxon>Eutardigrada</taxon>
        <taxon>Parachela</taxon>
        <taxon>Hypsibioidea</taxon>
        <taxon>Hypsibiidae</taxon>
        <taxon>Hypsibius</taxon>
    </lineage>
</organism>
<evidence type="ECO:0000256" key="1">
    <source>
        <dbReference type="SAM" id="SignalP"/>
    </source>
</evidence>
<gene>
    <name evidence="2" type="ORF">BV898_12162</name>
</gene>
<dbReference type="Gene3D" id="3.80.10.10">
    <property type="entry name" value="Ribonuclease Inhibitor"/>
    <property type="match status" value="1"/>
</dbReference>
<comment type="caution">
    <text evidence="2">The sequence shown here is derived from an EMBL/GenBank/DDBJ whole genome shotgun (WGS) entry which is preliminary data.</text>
</comment>
<sequence length="379" mass="41789">MAFLQKNSLSTRLVSLFLLIAASQQAHAEPHLRCFTYEFPLLSGNEGLVDTKCLKYGTTTSYLLPGQFDVSLLHAQITSFTLNSAVLSADYAPLPLRSRLLSVAITEANLAAADIRFPFNGFLVNNKRHLEEVLFDNVKLLELKREDFSGFNQLRIAQFNRCQIGSVNVAVFEDLMAVPNGNPASGSQPQLQNIVINNNEVLKELDWSFLKPLAETIKTIELQSNGISAITRSAPFNIRVGQQNGDGRTIWKTSINLQNNRMQTVPSAIYESLYNVTRNSNLAIALSSDVSPFCADRGNCGCCELSHLARWTEDKEQPSAVTTIKCGKRDAGSSMTTFKQKNFYNHCEDLRPKSTASLLTSSSAAILLLAGTMATVLRK</sequence>
<feature type="signal peptide" evidence="1">
    <location>
        <begin position="1"/>
        <end position="28"/>
    </location>
</feature>
<dbReference type="SUPFAM" id="SSF52058">
    <property type="entry name" value="L domain-like"/>
    <property type="match status" value="1"/>
</dbReference>
<reference evidence="3" key="1">
    <citation type="submission" date="2017-01" db="EMBL/GenBank/DDBJ databases">
        <title>Comparative genomics of anhydrobiosis in the tardigrade Hypsibius dujardini.</title>
        <authorList>
            <person name="Yoshida Y."/>
            <person name="Koutsovoulos G."/>
            <person name="Laetsch D."/>
            <person name="Stevens L."/>
            <person name="Kumar S."/>
            <person name="Horikawa D."/>
            <person name="Ishino K."/>
            <person name="Komine S."/>
            <person name="Tomita M."/>
            <person name="Blaxter M."/>
            <person name="Arakawa K."/>
        </authorList>
    </citation>
    <scope>NUCLEOTIDE SEQUENCE [LARGE SCALE GENOMIC DNA]</scope>
    <source>
        <strain evidence="3">Z151</strain>
    </source>
</reference>
<accession>A0A1W0WEK1</accession>
<keyword evidence="3" id="KW-1185">Reference proteome</keyword>
<dbReference type="EMBL" id="MTYJ01000120">
    <property type="protein sequence ID" value="OQV13619.1"/>
    <property type="molecule type" value="Genomic_DNA"/>
</dbReference>
<dbReference type="InterPro" id="IPR032675">
    <property type="entry name" value="LRR_dom_sf"/>
</dbReference>
<keyword evidence="1" id="KW-0732">Signal</keyword>
<dbReference type="Proteomes" id="UP000192578">
    <property type="component" value="Unassembled WGS sequence"/>
</dbReference>
<dbReference type="OrthoDB" id="9229163at2759"/>
<name>A0A1W0WEK1_HYPEX</name>
<dbReference type="AlphaFoldDB" id="A0A1W0WEK1"/>
<feature type="chain" id="PRO_5012777221" evidence="1">
    <location>
        <begin position="29"/>
        <end position="379"/>
    </location>
</feature>
<proteinExistence type="predicted"/>